<comment type="catalytic activity">
    <reaction evidence="7">
        <text>[thioredoxin]-disulfide + L-methionine + H2O = L-methionine (S)-S-oxide + [thioredoxin]-dithiol</text>
        <dbReference type="Rhea" id="RHEA:19993"/>
        <dbReference type="Rhea" id="RHEA-COMP:10698"/>
        <dbReference type="Rhea" id="RHEA-COMP:10700"/>
        <dbReference type="ChEBI" id="CHEBI:15377"/>
        <dbReference type="ChEBI" id="CHEBI:29950"/>
        <dbReference type="ChEBI" id="CHEBI:50058"/>
        <dbReference type="ChEBI" id="CHEBI:57844"/>
        <dbReference type="ChEBI" id="CHEBI:58772"/>
        <dbReference type="EC" id="1.8.4.11"/>
    </reaction>
</comment>
<dbReference type="FunFam" id="3.30.1060.10:FF:000004">
    <property type="entry name" value="Peptide methionine sulfoxide reductase A5"/>
    <property type="match status" value="1"/>
</dbReference>
<name>A0AAD8M2S3_9APIA</name>
<evidence type="ECO:0000256" key="5">
    <source>
        <dbReference type="ARBA" id="ARBA00030643"/>
    </source>
</evidence>
<dbReference type="SUPFAM" id="SSF55068">
    <property type="entry name" value="Peptide methionine sulfoxide reductase"/>
    <property type="match status" value="1"/>
</dbReference>
<dbReference type="NCBIfam" id="TIGR00401">
    <property type="entry name" value="msrA"/>
    <property type="match status" value="1"/>
</dbReference>
<dbReference type="Gene3D" id="3.30.1060.10">
    <property type="entry name" value="Peptide methionine sulphoxide reductase MsrA"/>
    <property type="match status" value="1"/>
</dbReference>
<comment type="caution">
    <text evidence="12">The sequence shown here is derived from an EMBL/GenBank/DDBJ whole genome shotgun (WGS) entry which is preliminary data.</text>
</comment>
<sequence length="248" mass="28400">MKQTDRNICIYYNQILYICLLSISINIVSGIRIPDRIQKDPTNQVLKTATFCLGSFWRSESVFGCVDGVVRTSVGYAGGSKVNPEYRSLGDHAECVQIEYDPTVINFRQLLEVFWSNHDSRQVFGQGPDVGNQYRSIIFTNGTEESRLAALSKEREQTRLKSSIVTTQIQRLGLFYPAESDHQKFELKRIHFLLQLIGNLPEEELQRSRLAAKLNGYAAELCPWRTQKRLDAKINDIVRKGWPILQDV</sequence>
<evidence type="ECO:0000313" key="13">
    <source>
        <dbReference type="Proteomes" id="UP001237642"/>
    </source>
</evidence>
<dbReference type="Pfam" id="PF01625">
    <property type="entry name" value="PMSR"/>
    <property type="match status" value="1"/>
</dbReference>
<evidence type="ECO:0000256" key="4">
    <source>
        <dbReference type="ARBA" id="ARBA00030273"/>
    </source>
</evidence>
<evidence type="ECO:0000313" key="12">
    <source>
        <dbReference type="EMBL" id="KAK1359850.1"/>
    </source>
</evidence>
<dbReference type="PANTHER" id="PTHR42799:SF3">
    <property type="entry name" value="PEPTIDE METHIONINE SULFOXIDE REDUCTASE A5"/>
    <property type="match status" value="1"/>
</dbReference>
<evidence type="ECO:0000256" key="3">
    <source>
        <dbReference type="ARBA" id="ARBA00023002"/>
    </source>
</evidence>
<dbReference type="HAMAP" id="MF_01401">
    <property type="entry name" value="MsrA"/>
    <property type="match status" value="1"/>
</dbReference>
<organism evidence="12 13">
    <name type="scientific">Heracleum sosnowskyi</name>
    <dbReference type="NCBI Taxonomy" id="360622"/>
    <lineage>
        <taxon>Eukaryota</taxon>
        <taxon>Viridiplantae</taxon>
        <taxon>Streptophyta</taxon>
        <taxon>Embryophyta</taxon>
        <taxon>Tracheophyta</taxon>
        <taxon>Spermatophyta</taxon>
        <taxon>Magnoliopsida</taxon>
        <taxon>eudicotyledons</taxon>
        <taxon>Gunneridae</taxon>
        <taxon>Pentapetalae</taxon>
        <taxon>asterids</taxon>
        <taxon>campanulids</taxon>
        <taxon>Apiales</taxon>
        <taxon>Apiaceae</taxon>
        <taxon>Apioideae</taxon>
        <taxon>apioid superclade</taxon>
        <taxon>Tordylieae</taxon>
        <taxon>Tordyliinae</taxon>
        <taxon>Heracleum</taxon>
    </lineage>
</organism>
<comment type="function">
    <text evidence="8">Catalyzes the reduction of methionine sulfoxide (MetSO) to methionine in proteins. Plays a protective role against oxidative stress by restoring activity to proteins that have been inactivated by methionine oxidation. MSRA family specifically reduces the MetSO S-enantiomer.</text>
</comment>
<evidence type="ECO:0000259" key="11">
    <source>
        <dbReference type="Pfam" id="PF01625"/>
    </source>
</evidence>
<dbReference type="EC" id="1.8.4.11" evidence="2"/>
<gene>
    <name evidence="12" type="ORF">POM88_044324</name>
</gene>
<keyword evidence="3" id="KW-0560">Oxidoreductase</keyword>
<dbReference type="PANTHER" id="PTHR42799">
    <property type="entry name" value="MITOCHONDRIAL PEPTIDE METHIONINE SULFOXIDE REDUCTASE"/>
    <property type="match status" value="1"/>
</dbReference>
<proteinExistence type="inferred from homology"/>
<evidence type="ECO:0000256" key="10">
    <source>
        <dbReference type="SAM" id="Phobius"/>
    </source>
</evidence>
<dbReference type="GO" id="GO:0005737">
    <property type="term" value="C:cytoplasm"/>
    <property type="evidence" value="ECO:0007669"/>
    <property type="project" value="TreeGrafter"/>
</dbReference>
<keyword evidence="10" id="KW-0472">Membrane</keyword>
<dbReference type="InterPro" id="IPR002569">
    <property type="entry name" value="Met_Sox_Rdtase_MsrA_dom"/>
</dbReference>
<keyword evidence="10" id="KW-1133">Transmembrane helix</keyword>
<dbReference type="Proteomes" id="UP001237642">
    <property type="component" value="Unassembled WGS sequence"/>
</dbReference>
<dbReference type="InterPro" id="IPR036509">
    <property type="entry name" value="Met_Sox_Rdtase_MsrA_sf"/>
</dbReference>
<dbReference type="AlphaFoldDB" id="A0AAD8M2S3"/>
<comment type="similarity">
    <text evidence="1">Belongs to the MsrA Met sulfoxide reductase family.</text>
</comment>
<reference evidence="12" key="2">
    <citation type="submission" date="2023-05" db="EMBL/GenBank/DDBJ databases">
        <authorList>
            <person name="Schelkunov M.I."/>
        </authorList>
    </citation>
    <scope>NUCLEOTIDE SEQUENCE</scope>
    <source>
        <strain evidence="12">Hsosn_3</strain>
        <tissue evidence="12">Leaf</tissue>
    </source>
</reference>
<dbReference type="InterPro" id="IPR050162">
    <property type="entry name" value="MsrA_MetSO_reductase"/>
</dbReference>
<evidence type="ECO:0000256" key="1">
    <source>
        <dbReference type="ARBA" id="ARBA00005591"/>
    </source>
</evidence>
<accession>A0AAD8M2S3</accession>
<dbReference type="GO" id="GO:0034599">
    <property type="term" value="P:cellular response to oxidative stress"/>
    <property type="evidence" value="ECO:0007669"/>
    <property type="project" value="TreeGrafter"/>
</dbReference>
<keyword evidence="10" id="KW-0812">Transmembrane</keyword>
<protein>
    <recommendedName>
        <fullName evidence="9">Peptide methionine sulfoxide reductase A5</fullName>
        <ecNumber evidence="2">1.8.4.11</ecNumber>
    </recommendedName>
    <alternativeName>
        <fullName evidence="5">Peptide-methionine (S)-S-oxide reductase</fullName>
    </alternativeName>
    <alternativeName>
        <fullName evidence="4">Protein-methionine-S-oxide reductase</fullName>
    </alternativeName>
</protein>
<feature type="domain" description="Peptide methionine sulphoxide reductase MsrA" evidence="11">
    <location>
        <begin position="48"/>
        <end position="188"/>
    </location>
</feature>
<evidence type="ECO:0000256" key="6">
    <source>
        <dbReference type="ARBA" id="ARBA00047806"/>
    </source>
</evidence>
<comment type="catalytic activity">
    <reaction evidence="6">
        <text>L-methionyl-[protein] + [thioredoxin]-disulfide + H2O = L-methionyl-(S)-S-oxide-[protein] + [thioredoxin]-dithiol</text>
        <dbReference type="Rhea" id="RHEA:14217"/>
        <dbReference type="Rhea" id="RHEA-COMP:10698"/>
        <dbReference type="Rhea" id="RHEA-COMP:10700"/>
        <dbReference type="Rhea" id="RHEA-COMP:12313"/>
        <dbReference type="Rhea" id="RHEA-COMP:12315"/>
        <dbReference type="ChEBI" id="CHEBI:15377"/>
        <dbReference type="ChEBI" id="CHEBI:16044"/>
        <dbReference type="ChEBI" id="CHEBI:29950"/>
        <dbReference type="ChEBI" id="CHEBI:44120"/>
        <dbReference type="ChEBI" id="CHEBI:50058"/>
        <dbReference type="EC" id="1.8.4.11"/>
    </reaction>
</comment>
<evidence type="ECO:0000256" key="2">
    <source>
        <dbReference type="ARBA" id="ARBA00012502"/>
    </source>
</evidence>
<reference evidence="12" key="1">
    <citation type="submission" date="2023-02" db="EMBL/GenBank/DDBJ databases">
        <title>Genome of toxic invasive species Heracleum sosnowskyi carries increased number of genes despite the absence of recent whole-genome duplications.</title>
        <authorList>
            <person name="Schelkunov M."/>
            <person name="Shtratnikova V."/>
            <person name="Makarenko M."/>
            <person name="Klepikova A."/>
            <person name="Omelchenko D."/>
            <person name="Novikova G."/>
            <person name="Obukhova E."/>
            <person name="Bogdanov V."/>
            <person name="Penin A."/>
            <person name="Logacheva M."/>
        </authorList>
    </citation>
    <scope>NUCLEOTIDE SEQUENCE</scope>
    <source>
        <strain evidence="12">Hsosn_3</strain>
        <tissue evidence="12">Leaf</tissue>
    </source>
</reference>
<evidence type="ECO:0000256" key="7">
    <source>
        <dbReference type="ARBA" id="ARBA00048782"/>
    </source>
</evidence>
<dbReference type="GO" id="GO:0008113">
    <property type="term" value="F:peptide-methionine (S)-S-oxide reductase activity"/>
    <property type="evidence" value="ECO:0007669"/>
    <property type="project" value="UniProtKB-EC"/>
</dbReference>
<evidence type="ECO:0000256" key="8">
    <source>
        <dbReference type="ARBA" id="ARBA00055441"/>
    </source>
</evidence>
<feature type="transmembrane region" description="Helical" evidence="10">
    <location>
        <begin position="12"/>
        <end position="31"/>
    </location>
</feature>
<dbReference type="EMBL" id="JAUIZM010000010">
    <property type="protein sequence ID" value="KAK1359850.1"/>
    <property type="molecule type" value="Genomic_DNA"/>
</dbReference>
<evidence type="ECO:0000256" key="9">
    <source>
        <dbReference type="ARBA" id="ARBA00067558"/>
    </source>
</evidence>
<keyword evidence="13" id="KW-1185">Reference proteome</keyword>